<dbReference type="AlphaFoldDB" id="A0A2S2DJG2"/>
<evidence type="ECO:0000313" key="2">
    <source>
        <dbReference type="EMBL" id="AWL05219.1"/>
    </source>
</evidence>
<gene>
    <name evidence="2" type="ORF">DIR46_12810</name>
</gene>
<organism evidence="2 3">
    <name type="scientific">Massilia oculi</name>
    <dbReference type="NCBI Taxonomy" id="945844"/>
    <lineage>
        <taxon>Bacteria</taxon>
        <taxon>Pseudomonadati</taxon>
        <taxon>Pseudomonadota</taxon>
        <taxon>Betaproteobacteria</taxon>
        <taxon>Burkholderiales</taxon>
        <taxon>Oxalobacteraceae</taxon>
        <taxon>Telluria group</taxon>
        <taxon>Massilia</taxon>
    </lineage>
</organism>
<feature type="compositionally biased region" description="Low complexity" evidence="1">
    <location>
        <begin position="194"/>
        <end position="209"/>
    </location>
</feature>
<feature type="compositionally biased region" description="Low complexity" evidence="1">
    <location>
        <begin position="220"/>
        <end position="231"/>
    </location>
</feature>
<name>A0A2S2DJG2_9BURK</name>
<evidence type="ECO:0000256" key="1">
    <source>
        <dbReference type="SAM" id="MobiDB-lite"/>
    </source>
</evidence>
<accession>A0A2S2DJG2</accession>
<reference evidence="2 3" key="1">
    <citation type="submission" date="2018-05" db="EMBL/GenBank/DDBJ databases">
        <title>Complete genome sequence of Massilia oculi sp. nov. CCUG 43427T (=DSM 26321T), the type strain of M. oculi, and comparison with genome sequences of other Massilia strains.</title>
        <authorList>
            <person name="Zhu B."/>
        </authorList>
    </citation>
    <scope>NUCLEOTIDE SEQUENCE [LARGE SCALE GENOMIC DNA]</scope>
    <source>
        <strain evidence="2 3">CCUG 43427</strain>
    </source>
</reference>
<proteinExistence type="predicted"/>
<evidence type="ECO:0000313" key="3">
    <source>
        <dbReference type="Proteomes" id="UP000245820"/>
    </source>
</evidence>
<dbReference type="KEGG" id="mtim:DIR46_12810"/>
<feature type="region of interest" description="Disordered" evidence="1">
    <location>
        <begin position="193"/>
        <end position="241"/>
    </location>
</feature>
<keyword evidence="3" id="KW-1185">Reference proteome</keyword>
<dbReference type="Proteomes" id="UP000245820">
    <property type="component" value="Chromosome"/>
</dbReference>
<dbReference type="OrthoDB" id="9817614at2"/>
<protein>
    <submittedName>
        <fullName evidence="2">Uncharacterized protein</fullName>
    </submittedName>
</protein>
<dbReference type="EMBL" id="CP029343">
    <property type="protein sequence ID" value="AWL05219.1"/>
    <property type="molecule type" value="Genomic_DNA"/>
</dbReference>
<dbReference type="PROSITE" id="PS51257">
    <property type="entry name" value="PROKAR_LIPOPROTEIN"/>
    <property type="match status" value="1"/>
</dbReference>
<sequence length="483" mass="51757">MLNRRQASVLFFLPMLLLSGCTQLEVRRHTGGVIEGVPYTLPATTLVVTVDYEIERCETNKDGQVFFDVAKKVAITAETTRGERFVVPYESLRNVFKDTEFSVESHPGSTLKSVSTTISDKTGPALTGAVGTVLRIAGLQGGMLAMARDALAPPKVCTDHVIEALQMLAKAKAKAEAKAKANAQAAAKEELGKAAKTAQVPGVAAQPAVSRKADNMAKPAQADAGGTQTAAAEKKGEDPALEAARQKLRARVIRRWTPTKKDLDTDGVSIAIYPPQVESGKWLTEEGLKLLDALTENEGTKVYHQLPTLRTVVQVRTDVPLVSDPTDNGSFPGFVVRQPAYGVVRACQNTCMGNSEDDTSLLTPVRVIVPQLGDYVIVPLKNRVFAEQTLNVSLGADGSLDKIGFKDSALVDKAAGTLNTNLDAYTAHREARQKLIDDAAERAADRQLNQAKDVAELNKAIKACLDAQKDVKDVDGIVVGTCQ</sequence>